<comment type="catalytic activity">
    <reaction evidence="1">
        <text>ATP + protein L-histidine = ADP + protein N-phospho-L-histidine.</text>
        <dbReference type="EC" id="2.7.13.3"/>
    </reaction>
</comment>
<evidence type="ECO:0000256" key="2">
    <source>
        <dbReference type="ARBA" id="ARBA00004370"/>
    </source>
</evidence>
<dbReference type="Gene3D" id="3.30.565.10">
    <property type="entry name" value="Histidine kinase-like ATPase, C-terminal domain"/>
    <property type="match status" value="1"/>
</dbReference>
<organism evidence="14 15">
    <name type="scientific">Sphingomonas abaci</name>
    <dbReference type="NCBI Taxonomy" id="237611"/>
    <lineage>
        <taxon>Bacteria</taxon>
        <taxon>Pseudomonadati</taxon>
        <taxon>Pseudomonadota</taxon>
        <taxon>Alphaproteobacteria</taxon>
        <taxon>Sphingomonadales</taxon>
        <taxon>Sphingomonadaceae</taxon>
        <taxon>Sphingomonas</taxon>
    </lineage>
</organism>
<protein>
    <recommendedName>
        <fullName evidence="3">histidine kinase</fullName>
        <ecNumber evidence="3">2.7.13.3</ecNumber>
    </recommendedName>
</protein>
<dbReference type="SMART" id="SM00388">
    <property type="entry name" value="HisKA"/>
    <property type="match status" value="1"/>
</dbReference>
<evidence type="ECO:0000256" key="1">
    <source>
        <dbReference type="ARBA" id="ARBA00000085"/>
    </source>
</evidence>
<dbReference type="PRINTS" id="PR00344">
    <property type="entry name" value="BCTRLSENSOR"/>
</dbReference>
<evidence type="ECO:0000256" key="7">
    <source>
        <dbReference type="ARBA" id="ARBA00022777"/>
    </source>
</evidence>
<gene>
    <name evidence="14" type="ORF">GGQ96_001193</name>
</gene>
<keyword evidence="15" id="KW-1185">Reference proteome</keyword>
<evidence type="ECO:0000256" key="10">
    <source>
        <dbReference type="ARBA" id="ARBA00023136"/>
    </source>
</evidence>
<comment type="subcellular location">
    <subcellularLocation>
        <location evidence="2">Membrane</location>
    </subcellularLocation>
</comment>
<dbReference type="Pfam" id="PF00512">
    <property type="entry name" value="HisKA"/>
    <property type="match status" value="1"/>
</dbReference>
<dbReference type="InterPro" id="IPR036097">
    <property type="entry name" value="HisK_dim/P_sf"/>
</dbReference>
<dbReference type="PROSITE" id="PS50885">
    <property type="entry name" value="HAMP"/>
    <property type="match status" value="1"/>
</dbReference>
<evidence type="ECO:0000313" key="14">
    <source>
        <dbReference type="EMBL" id="MBB4617073.1"/>
    </source>
</evidence>
<dbReference type="InterPro" id="IPR003661">
    <property type="entry name" value="HisK_dim/P_dom"/>
</dbReference>
<evidence type="ECO:0000256" key="3">
    <source>
        <dbReference type="ARBA" id="ARBA00012438"/>
    </source>
</evidence>
<dbReference type="RefSeq" id="WP_184112586.1">
    <property type="nucleotide sequence ID" value="NZ_JACHNY010000002.1"/>
</dbReference>
<dbReference type="InterPro" id="IPR004358">
    <property type="entry name" value="Sig_transdc_His_kin-like_C"/>
</dbReference>
<dbReference type="CDD" id="cd00082">
    <property type="entry name" value="HisKA"/>
    <property type="match status" value="1"/>
</dbReference>
<dbReference type="PROSITE" id="PS50109">
    <property type="entry name" value="HIS_KIN"/>
    <property type="match status" value="1"/>
</dbReference>
<dbReference type="PANTHER" id="PTHR45436">
    <property type="entry name" value="SENSOR HISTIDINE KINASE YKOH"/>
    <property type="match status" value="1"/>
</dbReference>
<keyword evidence="5" id="KW-0808">Transferase</keyword>
<evidence type="ECO:0000259" key="13">
    <source>
        <dbReference type="PROSITE" id="PS50885"/>
    </source>
</evidence>
<evidence type="ECO:0000259" key="12">
    <source>
        <dbReference type="PROSITE" id="PS50109"/>
    </source>
</evidence>
<evidence type="ECO:0000256" key="9">
    <source>
        <dbReference type="ARBA" id="ARBA00023012"/>
    </source>
</evidence>
<dbReference type="SUPFAM" id="SSF55874">
    <property type="entry name" value="ATPase domain of HSP90 chaperone/DNA topoisomerase II/histidine kinase"/>
    <property type="match status" value="1"/>
</dbReference>
<evidence type="ECO:0000256" key="6">
    <source>
        <dbReference type="ARBA" id="ARBA00022692"/>
    </source>
</evidence>
<dbReference type="Proteomes" id="UP000574769">
    <property type="component" value="Unassembled WGS sequence"/>
</dbReference>
<feature type="transmembrane region" description="Helical" evidence="11">
    <location>
        <begin position="157"/>
        <end position="181"/>
    </location>
</feature>
<keyword evidence="6 11" id="KW-0812">Transmembrane</keyword>
<comment type="caution">
    <text evidence="14">The sequence shown here is derived from an EMBL/GenBank/DDBJ whole genome shotgun (WGS) entry which is preliminary data.</text>
</comment>
<dbReference type="PANTHER" id="PTHR45436:SF8">
    <property type="entry name" value="HISTIDINE KINASE"/>
    <property type="match status" value="1"/>
</dbReference>
<dbReference type="Pfam" id="PF02518">
    <property type="entry name" value="HATPase_c"/>
    <property type="match status" value="1"/>
</dbReference>
<dbReference type="CDD" id="cd00075">
    <property type="entry name" value="HATPase"/>
    <property type="match status" value="1"/>
</dbReference>
<dbReference type="GO" id="GO:0005886">
    <property type="term" value="C:plasma membrane"/>
    <property type="evidence" value="ECO:0007669"/>
    <property type="project" value="TreeGrafter"/>
</dbReference>
<dbReference type="InterPro" id="IPR050428">
    <property type="entry name" value="TCS_sensor_his_kinase"/>
</dbReference>
<evidence type="ECO:0000256" key="8">
    <source>
        <dbReference type="ARBA" id="ARBA00022989"/>
    </source>
</evidence>
<name>A0A7W7EWZ4_9SPHN</name>
<dbReference type="GO" id="GO:0000155">
    <property type="term" value="F:phosphorelay sensor kinase activity"/>
    <property type="evidence" value="ECO:0007669"/>
    <property type="project" value="InterPro"/>
</dbReference>
<dbReference type="InterPro" id="IPR005467">
    <property type="entry name" value="His_kinase_dom"/>
</dbReference>
<keyword evidence="10 11" id="KW-0472">Membrane</keyword>
<keyword evidence="8 11" id="KW-1133">Transmembrane helix</keyword>
<dbReference type="InterPro" id="IPR003594">
    <property type="entry name" value="HATPase_dom"/>
</dbReference>
<evidence type="ECO:0000256" key="4">
    <source>
        <dbReference type="ARBA" id="ARBA00022553"/>
    </source>
</evidence>
<evidence type="ECO:0000256" key="5">
    <source>
        <dbReference type="ARBA" id="ARBA00022679"/>
    </source>
</evidence>
<keyword evidence="4" id="KW-0597">Phosphoprotein</keyword>
<keyword evidence="9" id="KW-0902">Two-component regulatory system</keyword>
<evidence type="ECO:0000313" key="15">
    <source>
        <dbReference type="Proteomes" id="UP000574769"/>
    </source>
</evidence>
<sequence length="450" mass="47346">MRRTPRLPPSLRGLTLIFLAVFLVAVTGTGFAIHSATRATIAGLVDRRIEAAADAVTDDDGRADAALMARRIALLNRRRDTGDIGLLLLDRSGQRLAGNLAIPSIPAEGLSTLHRRDGIVGLTAGRALVRHLPGGGSLVAVAETEPFDHFRGPRRHIYLFGFGSIVLVVAAGMAAFGWIVARRIAATRSAAAAIIDGDLRRRLPLAGDGGVFDAQAATLNQMLDRIGELMRGLSEVSADIAHDLRTPLSRLRGRLALLAADADDAGMRAGLEAAIHDSDSLLALFAAILRITEVEGGARRAGFAPLDLAELAEAVGLMMIPAAEDSGHRLLVEARGPVPISGDRQLLTQAIINLVENARRHTPAGCVIRLAAGRDTLARLEVTDTGPGIAAADRPLALRRFGRLDASRGRRGHGLGLPLVEAIARLHRGTLALGDAAPGLRVTITLPLVG</sequence>
<keyword evidence="7" id="KW-0418">Kinase</keyword>
<dbReference type="InterPro" id="IPR003660">
    <property type="entry name" value="HAMP_dom"/>
</dbReference>
<dbReference type="EMBL" id="JACHNY010000002">
    <property type="protein sequence ID" value="MBB4617073.1"/>
    <property type="molecule type" value="Genomic_DNA"/>
</dbReference>
<feature type="domain" description="HAMP" evidence="13">
    <location>
        <begin position="178"/>
        <end position="231"/>
    </location>
</feature>
<feature type="domain" description="Histidine kinase" evidence="12">
    <location>
        <begin position="239"/>
        <end position="450"/>
    </location>
</feature>
<proteinExistence type="predicted"/>
<dbReference type="SMART" id="SM00387">
    <property type="entry name" value="HATPase_c"/>
    <property type="match status" value="1"/>
</dbReference>
<dbReference type="Gene3D" id="1.10.287.130">
    <property type="match status" value="1"/>
</dbReference>
<dbReference type="EC" id="2.7.13.3" evidence="3"/>
<reference evidence="14 15" key="1">
    <citation type="submission" date="2020-08" db="EMBL/GenBank/DDBJ databases">
        <title>Genomic Encyclopedia of Type Strains, Phase IV (KMG-IV): sequencing the most valuable type-strain genomes for metagenomic binning, comparative biology and taxonomic classification.</title>
        <authorList>
            <person name="Goeker M."/>
        </authorList>
    </citation>
    <scope>NUCLEOTIDE SEQUENCE [LARGE SCALE GENOMIC DNA]</scope>
    <source>
        <strain evidence="14 15">DSM 15867</strain>
    </source>
</reference>
<dbReference type="AlphaFoldDB" id="A0A7W7EWZ4"/>
<dbReference type="SUPFAM" id="SSF47384">
    <property type="entry name" value="Homodimeric domain of signal transducing histidine kinase"/>
    <property type="match status" value="1"/>
</dbReference>
<dbReference type="InterPro" id="IPR036890">
    <property type="entry name" value="HATPase_C_sf"/>
</dbReference>
<evidence type="ECO:0000256" key="11">
    <source>
        <dbReference type="SAM" id="Phobius"/>
    </source>
</evidence>
<accession>A0A7W7EWZ4</accession>
<dbReference type="SMART" id="SM00304">
    <property type="entry name" value="HAMP"/>
    <property type="match status" value="1"/>
</dbReference>